<dbReference type="InterPro" id="IPR011006">
    <property type="entry name" value="CheY-like_superfamily"/>
</dbReference>
<dbReference type="RefSeq" id="WP_053224625.1">
    <property type="nucleotide sequence ID" value="NZ_JSVA01000018.1"/>
</dbReference>
<keyword evidence="4" id="KW-0804">Transcription</keyword>
<evidence type="ECO:0000256" key="5">
    <source>
        <dbReference type="PROSITE-ProRule" id="PRU00169"/>
    </source>
</evidence>
<name>A0A0L8AH46_9BACT</name>
<sequence length="209" mass="23306">MIRVLIVDDHQVVIDGISSILEDDASIKVVDSALTGADALRKLEFCAVDVLLLDINMPEMDGIEVVRQLHKKGIKVNVLILTMHNNAQFTKQLIELGVQGCILKNSGKKELIFAINEVSQGRRIYSEDVTESLFDSLEKTQNAVDQVQLTKREVEIIKLIASELNTNEIAEQLFISSHTVDTHRKNILSKLGVKNLAGLVKFAYENQLV</sequence>
<keyword evidence="9" id="KW-1185">Reference proteome</keyword>
<dbReference type="Pfam" id="PF00072">
    <property type="entry name" value="Response_reg"/>
    <property type="match status" value="1"/>
</dbReference>
<keyword evidence="1 5" id="KW-0597">Phosphoprotein</keyword>
<evidence type="ECO:0000256" key="2">
    <source>
        <dbReference type="ARBA" id="ARBA00023015"/>
    </source>
</evidence>
<dbReference type="AlphaFoldDB" id="A0A0L8AH46"/>
<accession>A0A0L8AH46</accession>
<dbReference type="InterPro" id="IPR016032">
    <property type="entry name" value="Sig_transdc_resp-reg_C-effctor"/>
</dbReference>
<dbReference type="OrthoDB" id="9797341at2"/>
<dbReference type="SMART" id="SM00448">
    <property type="entry name" value="REC"/>
    <property type="match status" value="1"/>
</dbReference>
<dbReference type="GO" id="GO:0000160">
    <property type="term" value="P:phosphorelay signal transduction system"/>
    <property type="evidence" value="ECO:0007669"/>
    <property type="project" value="InterPro"/>
</dbReference>
<dbReference type="GO" id="GO:0003677">
    <property type="term" value="F:DNA binding"/>
    <property type="evidence" value="ECO:0007669"/>
    <property type="project" value="UniProtKB-KW"/>
</dbReference>
<proteinExistence type="predicted"/>
<reference evidence="9" key="1">
    <citation type="submission" date="2014-11" db="EMBL/GenBank/DDBJ databases">
        <title>Genome sequencing of Roseivirga sp. D-25.</title>
        <authorList>
            <person name="Selvaratnam C."/>
            <person name="Thevarajoo S."/>
            <person name="Goh K.M."/>
            <person name="Eee R."/>
            <person name="Chan K.-G."/>
            <person name="Chong C.S."/>
        </authorList>
    </citation>
    <scope>NUCLEOTIDE SEQUENCE [LARGE SCALE GENOMIC DNA]</scope>
    <source>
        <strain evidence="9">D-25</strain>
    </source>
</reference>
<dbReference type="PANTHER" id="PTHR43214">
    <property type="entry name" value="TWO-COMPONENT RESPONSE REGULATOR"/>
    <property type="match status" value="1"/>
</dbReference>
<dbReference type="Proteomes" id="UP000036908">
    <property type="component" value="Unassembled WGS sequence"/>
</dbReference>
<dbReference type="GO" id="GO:0006355">
    <property type="term" value="P:regulation of DNA-templated transcription"/>
    <property type="evidence" value="ECO:0007669"/>
    <property type="project" value="InterPro"/>
</dbReference>
<evidence type="ECO:0000313" key="9">
    <source>
        <dbReference type="Proteomes" id="UP000036908"/>
    </source>
</evidence>
<organism evidence="8 9">
    <name type="scientific">Roseivirga seohaensis subsp. aquiponti</name>
    <dbReference type="NCBI Taxonomy" id="1566026"/>
    <lineage>
        <taxon>Bacteria</taxon>
        <taxon>Pseudomonadati</taxon>
        <taxon>Bacteroidota</taxon>
        <taxon>Cytophagia</taxon>
        <taxon>Cytophagales</taxon>
        <taxon>Roseivirgaceae</taxon>
        <taxon>Roseivirga</taxon>
    </lineage>
</organism>
<comment type="caution">
    <text evidence="8">The sequence shown here is derived from an EMBL/GenBank/DDBJ whole genome shotgun (WGS) entry which is preliminary data.</text>
</comment>
<dbReference type="PRINTS" id="PR00038">
    <property type="entry name" value="HTHLUXR"/>
</dbReference>
<dbReference type="SUPFAM" id="SSF52172">
    <property type="entry name" value="CheY-like"/>
    <property type="match status" value="1"/>
</dbReference>
<evidence type="ECO:0008006" key="10">
    <source>
        <dbReference type="Google" id="ProtNLM"/>
    </source>
</evidence>
<keyword evidence="2" id="KW-0805">Transcription regulation</keyword>
<dbReference type="SMART" id="SM00421">
    <property type="entry name" value="HTH_LUXR"/>
    <property type="match status" value="1"/>
</dbReference>
<dbReference type="CDD" id="cd06170">
    <property type="entry name" value="LuxR_C_like"/>
    <property type="match status" value="1"/>
</dbReference>
<evidence type="ECO:0000256" key="4">
    <source>
        <dbReference type="ARBA" id="ARBA00023163"/>
    </source>
</evidence>
<dbReference type="PROSITE" id="PS50110">
    <property type="entry name" value="RESPONSE_REGULATORY"/>
    <property type="match status" value="1"/>
</dbReference>
<dbReference type="PATRIC" id="fig|1566026.4.peg.1387"/>
<evidence type="ECO:0000259" key="7">
    <source>
        <dbReference type="PROSITE" id="PS50110"/>
    </source>
</evidence>
<protein>
    <recommendedName>
        <fullName evidence="10">LuxR family transcriptional regulator</fullName>
    </recommendedName>
</protein>
<dbReference type="PROSITE" id="PS50043">
    <property type="entry name" value="HTH_LUXR_2"/>
    <property type="match status" value="1"/>
</dbReference>
<evidence type="ECO:0000256" key="3">
    <source>
        <dbReference type="ARBA" id="ARBA00023125"/>
    </source>
</evidence>
<feature type="modified residue" description="4-aspartylphosphate" evidence="5">
    <location>
        <position position="54"/>
    </location>
</feature>
<dbReference type="InterPro" id="IPR039420">
    <property type="entry name" value="WalR-like"/>
</dbReference>
<dbReference type="SUPFAM" id="SSF46894">
    <property type="entry name" value="C-terminal effector domain of the bipartite response regulators"/>
    <property type="match status" value="1"/>
</dbReference>
<dbReference type="InterPro" id="IPR058245">
    <property type="entry name" value="NreC/VraR/RcsB-like_REC"/>
</dbReference>
<evidence type="ECO:0000259" key="6">
    <source>
        <dbReference type="PROSITE" id="PS50043"/>
    </source>
</evidence>
<dbReference type="InterPro" id="IPR001789">
    <property type="entry name" value="Sig_transdc_resp-reg_receiver"/>
</dbReference>
<dbReference type="InterPro" id="IPR000792">
    <property type="entry name" value="Tscrpt_reg_LuxR_C"/>
</dbReference>
<dbReference type="Pfam" id="PF00196">
    <property type="entry name" value="GerE"/>
    <property type="match status" value="1"/>
</dbReference>
<feature type="domain" description="HTH luxR-type" evidence="6">
    <location>
        <begin position="142"/>
        <end position="207"/>
    </location>
</feature>
<gene>
    <name evidence="8" type="ORF">OB69_15335</name>
</gene>
<evidence type="ECO:0000313" key="8">
    <source>
        <dbReference type="EMBL" id="KOF01723.1"/>
    </source>
</evidence>
<dbReference type="EMBL" id="JSVA01000018">
    <property type="protein sequence ID" value="KOF01723.1"/>
    <property type="molecule type" value="Genomic_DNA"/>
</dbReference>
<feature type="domain" description="Response regulatory" evidence="7">
    <location>
        <begin position="3"/>
        <end position="119"/>
    </location>
</feature>
<keyword evidence="3" id="KW-0238">DNA-binding</keyword>
<evidence type="ECO:0000256" key="1">
    <source>
        <dbReference type="ARBA" id="ARBA00022553"/>
    </source>
</evidence>
<dbReference type="PANTHER" id="PTHR43214:SF41">
    <property type="entry name" value="NITRATE_NITRITE RESPONSE REGULATOR PROTEIN NARP"/>
    <property type="match status" value="1"/>
</dbReference>
<dbReference type="CDD" id="cd17535">
    <property type="entry name" value="REC_NarL-like"/>
    <property type="match status" value="1"/>
</dbReference>
<dbReference type="Gene3D" id="3.40.50.2300">
    <property type="match status" value="1"/>
</dbReference>